<dbReference type="InterPro" id="IPR012545">
    <property type="entry name" value="DUF1697"/>
</dbReference>
<sequence length="181" mass="20082">MKKYIALLRGINVGGNNKISMQQLKETFRQAGYTDAQTYINSGNIIFSSNDSEEALQRVCETLISEQFGLAIAVAIISAEELTDALEHAPEWWNIPNGAKHNAIFVIQPATAEDVCAEVGEIKPEYERVAYYGRVIFWSAPMETFSRTRWSKVSGTKTYQKITVRNANTASKLAELAAAAQ</sequence>
<accession>H5XW85</accession>
<dbReference type="SUPFAM" id="SSF160379">
    <property type="entry name" value="SP0830-like"/>
    <property type="match status" value="1"/>
</dbReference>
<reference evidence="1 2" key="1">
    <citation type="submission" date="2011-11" db="EMBL/GenBank/DDBJ databases">
        <title>The Noncontiguous Finished genome of Desulfosporosinus youngiae DSM 17734.</title>
        <authorList>
            <consortium name="US DOE Joint Genome Institute (JGI-PGF)"/>
            <person name="Lucas S."/>
            <person name="Han J."/>
            <person name="Lapidus A."/>
            <person name="Cheng J.-F."/>
            <person name="Goodwin L."/>
            <person name="Pitluck S."/>
            <person name="Peters L."/>
            <person name="Ovchinnikova G."/>
            <person name="Lu M."/>
            <person name="Land M.L."/>
            <person name="Hauser L."/>
            <person name="Pester M."/>
            <person name="Spring S."/>
            <person name="Ollivier B."/>
            <person name="Rattei T."/>
            <person name="Klenk H.-P."/>
            <person name="Wagner M."/>
            <person name="Loy A."/>
            <person name="Woyke T.J."/>
        </authorList>
    </citation>
    <scope>NUCLEOTIDE SEQUENCE [LARGE SCALE GENOMIC DNA]</scope>
    <source>
        <strain evidence="1 2">DSM 17734</strain>
    </source>
</reference>
<dbReference type="PANTHER" id="PTHR36439:SF1">
    <property type="entry name" value="DUF1697 DOMAIN-CONTAINING PROTEIN"/>
    <property type="match status" value="1"/>
</dbReference>
<dbReference type="Proteomes" id="UP000005104">
    <property type="component" value="Chromosome"/>
</dbReference>
<dbReference type="AlphaFoldDB" id="H5XW85"/>
<evidence type="ECO:0000313" key="2">
    <source>
        <dbReference type="Proteomes" id="UP000005104"/>
    </source>
</evidence>
<dbReference type="OrthoDB" id="9806494at2"/>
<dbReference type="Gene3D" id="3.30.70.1280">
    <property type="entry name" value="SP0830-like domains"/>
    <property type="match status" value="1"/>
</dbReference>
<protein>
    <recommendedName>
        <fullName evidence="3">DUF1697 domain-containing protein</fullName>
    </recommendedName>
</protein>
<dbReference type="Pfam" id="PF08002">
    <property type="entry name" value="DUF1697"/>
    <property type="match status" value="1"/>
</dbReference>
<evidence type="ECO:0000313" key="1">
    <source>
        <dbReference type="EMBL" id="EHQ90678.1"/>
    </source>
</evidence>
<dbReference type="PIRSF" id="PIRSF008502">
    <property type="entry name" value="UCP008502"/>
    <property type="match status" value="1"/>
</dbReference>
<evidence type="ECO:0008006" key="3">
    <source>
        <dbReference type="Google" id="ProtNLM"/>
    </source>
</evidence>
<dbReference type="PANTHER" id="PTHR36439">
    <property type="entry name" value="BLL4334 PROTEIN"/>
    <property type="match status" value="1"/>
</dbReference>
<organism evidence="1 2">
    <name type="scientific">Desulfosporosinus youngiae DSM 17734</name>
    <dbReference type="NCBI Taxonomy" id="768710"/>
    <lineage>
        <taxon>Bacteria</taxon>
        <taxon>Bacillati</taxon>
        <taxon>Bacillota</taxon>
        <taxon>Clostridia</taxon>
        <taxon>Eubacteriales</taxon>
        <taxon>Desulfitobacteriaceae</taxon>
        <taxon>Desulfosporosinus</taxon>
    </lineage>
</organism>
<name>H5XW85_9FIRM</name>
<proteinExistence type="predicted"/>
<keyword evidence="2" id="KW-1185">Reference proteome</keyword>
<dbReference type="Gene3D" id="3.30.70.1260">
    <property type="entry name" value="bacterial protein sp0830 like"/>
    <property type="match status" value="1"/>
</dbReference>
<dbReference type="EMBL" id="CM001441">
    <property type="protein sequence ID" value="EHQ90678.1"/>
    <property type="molecule type" value="Genomic_DNA"/>
</dbReference>
<dbReference type="HOGENOM" id="CLU_106303_3_0_9"/>
<dbReference type="eggNOG" id="COG3797">
    <property type="taxonomic scope" value="Bacteria"/>
</dbReference>
<dbReference type="RefSeq" id="WP_007785195.1">
    <property type="nucleotide sequence ID" value="NZ_CM001441.1"/>
</dbReference>
<gene>
    <name evidence="1" type="ORF">DesyoDRAFT_3684</name>
</gene>